<evidence type="ECO:0000256" key="1">
    <source>
        <dbReference type="SAM" id="MobiDB-lite"/>
    </source>
</evidence>
<protein>
    <submittedName>
        <fullName evidence="2">Uncharacterized protein</fullName>
    </submittedName>
</protein>
<feature type="compositionally biased region" description="Polar residues" evidence="1">
    <location>
        <begin position="15"/>
        <end position="30"/>
    </location>
</feature>
<reference evidence="2 3" key="1">
    <citation type="submission" date="2016-07" db="EMBL/GenBank/DDBJ databases">
        <title>Pervasive Adenine N6-methylation of Active Genes in Fungi.</title>
        <authorList>
            <consortium name="DOE Joint Genome Institute"/>
            <person name="Mondo S.J."/>
            <person name="Dannebaum R.O."/>
            <person name="Kuo R.C."/>
            <person name="Labutti K."/>
            <person name="Haridas S."/>
            <person name="Kuo A."/>
            <person name="Salamov A."/>
            <person name="Ahrendt S.R."/>
            <person name="Lipzen A."/>
            <person name="Sullivan W."/>
            <person name="Andreopoulos W.B."/>
            <person name="Clum A."/>
            <person name="Lindquist E."/>
            <person name="Daum C."/>
            <person name="Ramamoorthy G.K."/>
            <person name="Gryganskyi A."/>
            <person name="Culley D."/>
            <person name="Magnuson J.K."/>
            <person name="James T.Y."/>
            <person name="O'Malley M.A."/>
            <person name="Stajich J.E."/>
            <person name="Spatafora J.W."/>
            <person name="Visel A."/>
            <person name="Grigoriev I.V."/>
        </authorList>
    </citation>
    <scope>NUCLEOTIDE SEQUENCE [LARGE SCALE GENOMIC DNA]</scope>
    <source>
        <strain evidence="2 3">JEL800</strain>
    </source>
</reference>
<dbReference type="CDD" id="cd14688">
    <property type="entry name" value="bZIP_YAP"/>
    <property type="match status" value="1"/>
</dbReference>
<evidence type="ECO:0000313" key="2">
    <source>
        <dbReference type="EMBL" id="ORY41672.1"/>
    </source>
</evidence>
<dbReference type="OrthoDB" id="2156895at2759"/>
<name>A0A1Y2C3Q5_9FUNG</name>
<accession>A0A1Y2C3Q5</accession>
<feature type="region of interest" description="Disordered" evidence="1">
    <location>
        <begin position="1"/>
        <end position="45"/>
    </location>
</feature>
<gene>
    <name evidence="2" type="ORF">BCR33DRAFT_718814</name>
</gene>
<dbReference type="InterPro" id="IPR046347">
    <property type="entry name" value="bZIP_sf"/>
</dbReference>
<keyword evidence="3" id="KW-1185">Reference proteome</keyword>
<dbReference type="AlphaFoldDB" id="A0A1Y2C3Q5"/>
<dbReference type="Gene3D" id="1.20.5.170">
    <property type="match status" value="1"/>
</dbReference>
<dbReference type="GO" id="GO:0003700">
    <property type="term" value="F:DNA-binding transcription factor activity"/>
    <property type="evidence" value="ECO:0007669"/>
    <property type="project" value="InterPro"/>
</dbReference>
<proteinExistence type="predicted"/>
<dbReference type="Proteomes" id="UP000193642">
    <property type="component" value="Unassembled WGS sequence"/>
</dbReference>
<dbReference type="SUPFAM" id="SSF57959">
    <property type="entry name" value="Leucine zipper domain"/>
    <property type="match status" value="1"/>
</dbReference>
<dbReference type="EMBL" id="MCGO01000031">
    <property type="protein sequence ID" value="ORY41672.1"/>
    <property type="molecule type" value="Genomic_DNA"/>
</dbReference>
<sequence length="434" mass="47896">MVVDFDVPVVPHNGSIPTTGRASRPYNPNSGRGRRKTSTEPTTLRQGQVREAQRALRERKAAYIAGLEQKWPCSSIAAVVSHLATIPAEVPPSSTTSCSQCISALLEAAQLKQKVQSLELQLQVQGSVIHLQLNKPIHSNHSSPIIDQQGTILDPFSTEEWMDVTTPPAPIAAIQSLILSNPNSFIPSIQMFGPGENEFARIAMSSLESLQNEKGKELIDRTLHLCALQTYCSDRVQLKQLLLQTQTTAAKLLDMCGILDRQRMIEILALMGERNKPHAIYVTQIAAENEMFLAASRALGAAGRKYALKSKRSSVSFNFKFKLGQVKADPAVMKKERAFRERLSGIKSLEGAEDVVNELCDTMHSLSLDGSATDKFVKLTMLMSHLNNLCDVNDRAKQLILAAELTREGDREKWVSCNSLDILQLIPLSDRVTE</sequence>
<comment type="caution">
    <text evidence="2">The sequence shown here is derived from an EMBL/GenBank/DDBJ whole genome shotgun (WGS) entry which is preliminary data.</text>
</comment>
<evidence type="ECO:0000313" key="3">
    <source>
        <dbReference type="Proteomes" id="UP000193642"/>
    </source>
</evidence>
<organism evidence="2 3">
    <name type="scientific">Rhizoclosmatium globosum</name>
    <dbReference type="NCBI Taxonomy" id="329046"/>
    <lineage>
        <taxon>Eukaryota</taxon>
        <taxon>Fungi</taxon>
        <taxon>Fungi incertae sedis</taxon>
        <taxon>Chytridiomycota</taxon>
        <taxon>Chytridiomycota incertae sedis</taxon>
        <taxon>Chytridiomycetes</taxon>
        <taxon>Chytridiales</taxon>
        <taxon>Chytriomycetaceae</taxon>
        <taxon>Rhizoclosmatium</taxon>
    </lineage>
</organism>